<reference evidence="1" key="1">
    <citation type="submission" date="2014-09" db="EMBL/GenBank/DDBJ databases">
        <authorList>
            <person name="Magalhaes I.L.F."/>
            <person name="Oliveira U."/>
            <person name="Santos F.R."/>
            <person name="Vidigal T.H.D.A."/>
            <person name="Brescovit A.D."/>
            <person name="Santos A.J."/>
        </authorList>
    </citation>
    <scope>NUCLEOTIDE SEQUENCE</scope>
    <source>
        <tissue evidence="1">Shoot tissue taken approximately 20 cm above the soil surface</tissue>
    </source>
</reference>
<dbReference type="EMBL" id="GBRH01273007">
    <property type="protein sequence ID" value="JAD24888.1"/>
    <property type="molecule type" value="Transcribed_RNA"/>
</dbReference>
<reference evidence="1" key="2">
    <citation type="journal article" date="2015" name="Data Brief">
        <title>Shoot transcriptome of the giant reed, Arundo donax.</title>
        <authorList>
            <person name="Barrero R.A."/>
            <person name="Guerrero F.D."/>
            <person name="Moolhuijzen P."/>
            <person name="Goolsby J.A."/>
            <person name="Tidwell J."/>
            <person name="Bellgard S.E."/>
            <person name="Bellgard M.I."/>
        </authorList>
    </citation>
    <scope>NUCLEOTIDE SEQUENCE</scope>
    <source>
        <tissue evidence="1">Shoot tissue taken approximately 20 cm above the soil surface</tissue>
    </source>
</reference>
<name>A0A0A8YGE8_ARUDO</name>
<dbReference type="AlphaFoldDB" id="A0A0A8YGE8"/>
<evidence type="ECO:0000313" key="1">
    <source>
        <dbReference type="EMBL" id="JAD24888.1"/>
    </source>
</evidence>
<proteinExistence type="predicted"/>
<sequence>MYLEMVRGVINNLQKHERRKLKCC</sequence>
<organism evidence="1">
    <name type="scientific">Arundo donax</name>
    <name type="common">Giant reed</name>
    <name type="synonym">Donax arundinaceus</name>
    <dbReference type="NCBI Taxonomy" id="35708"/>
    <lineage>
        <taxon>Eukaryota</taxon>
        <taxon>Viridiplantae</taxon>
        <taxon>Streptophyta</taxon>
        <taxon>Embryophyta</taxon>
        <taxon>Tracheophyta</taxon>
        <taxon>Spermatophyta</taxon>
        <taxon>Magnoliopsida</taxon>
        <taxon>Liliopsida</taxon>
        <taxon>Poales</taxon>
        <taxon>Poaceae</taxon>
        <taxon>PACMAD clade</taxon>
        <taxon>Arundinoideae</taxon>
        <taxon>Arundineae</taxon>
        <taxon>Arundo</taxon>
    </lineage>
</organism>
<protein>
    <submittedName>
        <fullName evidence="1">Uncharacterized protein</fullName>
    </submittedName>
</protein>
<accession>A0A0A8YGE8</accession>